<dbReference type="InterPro" id="IPR036388">
    <property type="entry name" value="WH-like_DNA-bd_sf"/>
</dbReference>
<dbReference type="SUPFAM" id="SSF53067">
    <property type="entry name" value="Actin-like ATPase domain"/>
    <property type="match status" value="1"/>
</dbReference>
<dbReference type="CDD" id="cd24076">
    <property type="entry name" value="ASKHA_ATPase_ROK_BsXylR-like"/>
    <property type="match status" value="1"/>
</dbReference>
<evidence type="ECO:0000256" key="1">
    <source>
        <dbReference type="ARBA" id="ARBA00006479"/>
    </source>
</evidence>
<dbReference type="AlphaFoldDB" id="A0A3A4B6D3"/>
<dbReference type="InterPro" id="IPR043129">
    <property type="entry name" value="ATPase_NBD"/>
</dbReference>
<dbReference type="Pfam" id="PF00480">
    <property type="entry name" value="ROK"/>
    <property type="match status" value="1"/>
</dbReference>
<evidence type="ECO:0000259" key="2">
    <source>
        <dbReference type="Pfam" id="PF12802"/>
    </source>
</evidence>
<dbReference type="PANTHER" id="PTHR18964">
    <property type="entry name" value="ROK (REPRESSOR, ORF, KINASE) FAMILY"/>
    <property type="match status" value="1"/>
</dbReference>
<keyword evidence="4" id="KW-1185">Reference proteome</keyword>
<feature type="domain" description="HTH marR-type" evidence="2">
    <location>
        <begin position="35"/>
        <end position="87"/>
    </location>
</feature>
<proteinExistence type="inferred from homology"/>
<dbReference type="OrthoDB" id="3189808at2"/>
<evidence type="ECO:0000313" key="4">
    <source>
        <dbReference type="Proteomes" id="UP000265768"/>
    </source>
</evidence>
<reference evidence="3 4" key="1">
    <citation type="submission" date="2018-09" db="EMBL/GenBank/DDBJ databases">
        <title>YIM 75507 draft genome.</title>
        <authorList>
            <person name="Tang S."/>
            <person name="Feng Y."/>
        </authorList>
    </citation>
    <scope>NUCLEOTIDE SEQUENCE [LARGE SCALE GENOMIC DNA]</scope>
    <source>
        <strain evidence="3 4">YIM 75507</strain>
    </source>
</reference>
<dbReference type="InterPro" id="IPR036390">
    <property type="entry name" value="WH_DNA-bd_sf"/>
</dbReference>
<sequence>MVAGGGAGARARGETGPALAVGRAGTAELRRHNRALVLRHIRAHGPCSRATVAAATGLAKAAVTGIVGELVEAGLLTETGTAPAAGRGRPGTLLRLADETAAALGVEVNVDYTAVVAVDLSGRPVFSEVLPPAGPAPARPYGVSPGGAAGRVRPGAVADLVRELAGRLRDEGRRLLGVALGVPGLVDTESGVVRDAPNLGWRDVPAARLVAGALGDGDVPVLVDNDANLAVLAEAAGGAARGARSAVYVTGTVGVGAGILMEGRIVRGVRGYAGEVGHMPIAGAEARCGCGRTGCWEAVVGLDSLMRRAAPDLPAPALPYRAKIEALVERARAGDGRVLAALDHHGRRLGRGAAVLVNLLNPEVLVLGGDFTDLAPWCLPPLRAELAAHVLAPALGGCAVRPSTLGPLAAAQGGAARQVDRAFAALHTAF</sequence>
<accession>A0A3A4B6D3</accession>
<dbReference type="Pfam" id="PF12802">
    <property type="entry name" value="MarR_2"/>
    <property type="match status" value="1"/>
</dbReference>
<dbReference type="Proteomes" id="UP000265768">
    <property type="component" value="Unassembled WGS sequence"/>
</dbReference>
<evidence type="ECO:0000313" key="3">
    <source>
        <dbReference type="EMBL" id="RJL36190.1"/>
    </source>
</evidence>
<organism evidence="3 4">
    <name type="scientific">Bailinhaonella thermotolerans</name>
    <dbReference type="NCBI Taxonomy" id="1070861"/>
    <lineage>
        <taxon>Bacteria</taxon>
        <taxon>Bacillati</taxon>
        <taxon>Actinomycetota</taxon>
        <taxon>Actinomycetes</taxon>
        <taxon>Streptosporangiales</taxon>
        <taxon>Streptosporangiaceae</taxon>
        <taxon>Bailinhaonella</taxon>
    </lineage>
</organism>
<dbReference type="GO" id="GO:0003700">
    <property type="term" value="F:DNA-binding transcription factor activity"/>
    <property type="evidence" value="ECO:0007669"/>
    <property type="project" value="InterPro"/>
</dbReference>
<dbReference type="SUPFAM" id="SSF46785">
    <property type="entry name" value="Winged helix' DNA-binding domain"/>
    <property type="match status" value="1"/>
</dbReference>
<dbReference type="RefSeq" id="WP_119924473.1">
    <property type="nucleotide sequence ID" value="NZ_QZEY01000001.1"/>
</dbReference>
<name>A0A3A4B6D3_9ACTN</name>
<dbReference type="Gene3D" id="1.10.10.10">
    <property type="entry name" value="Winged helix-like DNA-binding domain superfamily/Winged helix DNA-binding domain"/>
    <property type="match status" value="1"/>
</dbReference>
<comment type="caution">
    <text evidence="3">The sequence shown here is derived from an EMBL/GenBank/DDBJ whole genome shotgun (WGS) entry which is preliminary data.</text>
</comment>
<dbReference type="EMBL" id="QZEY01000001">
    <property type="protein sequence ID" value="RJL36190.1"/>
    <property type="molecule type" value="Genomic_DNA"/>
</dbReference>
<comment type="similarity">
    <text evidence="1">Belongs to the ROK (NagC/XylR) family.</text>
</comment>
<protein>
    <submittedName>
        <fullName evidence="3">ROK family protein</fullName>
    </submittedName>
</protein>
<dbReference type="PANTHER" id="PTHR18964:SF149">
    <property type="entry name" value="BIFUNCTIONAL UDP-N-ACETYLGLUCOSAMINE 2-EPIMERASE_N-ACETYLMANNOSAMINE KINASE"/>
    <property type="match status" value="1"/>
</dbReference>
<gene>
    <name evidence="3" type="ORF">D5H75_01465</name>
</gene>
<dbReference type="InterPro" id="IPR000835">
    <property type="entry name" value="HTH_MarR-typ"/>
</dbReference>
<dbReference type="InterPro" id="IPR000600">
    <property type="entry name" value="ROK"/>
</dbReference>
<dbReference type="Gene3D" id="3.30.420.40">
    <property type="match status" value="2"/>
</dbReference>